<organism evidence="1 2">
    <name type="scientific">Avena sativa</name>
    <name type="common">Oat</name>
    <dbReference type="NCBI Taxonomy" id="4498"/>
    <lineage>
        <taxon>Eukaryota</taxon>
        <taxon>Viridiplantae</taxon>
        <taxon>Streptophyta</taxon>
        <taxon>Embryophyta</taxon>
        <taxon>Tracheophyta</taxon>
        <taxon>Spermatophyta</taxon>
        <taxon>Magnoliopsida</taxon>
        <taxon>Liliopsida</taxon>
        <taxon>Poales</taxon>
        <taxon>Poaceae</taxon>
        <taxon>BOP clade</taxon>
        <taxon>Pooideae</taxon>
        <taxon>Poodae</taxon>
        <taxon>Poeae</taxon>
        <taxon>Poeae Chloroplast Group 1 (Aveneae type)</taxon>
        <taxon>Aveninae</taxon>
        <taxon>Avena</taxon>
    </lineage>
</organism>
<sequence>MGTLQLLSIQIAIALLLLTQAKSTITNEIYVHPNTTTTSCIVDERSALVTFKASLSDPANRLSSWRGDDCCRWKGVKCSNKTGHVVRLDLQGPDCSYREISMQGLGGNISSSLLGLQRLRYLDLSCNRFENLQIPEFLGSLHNLRYINLSRSSFVGRIPPQLGNLCNLRYFSLDSQFSDTYSRDLAWLSRLASLEKLDMAFVNLSTVTSWLPVVNMLPSLKVLRLSFCQLTSSPDSLQISNLTSLEELDLSFNYFNKYGSPNWFWDLTSLKSLDLSFNVFYVGAVERADPTQSTTPRIKRST</sequence>
<protein>
    <submittedName>
        <fullName evidence="1">Uncharacterized protein</fullName>
    </submittedName>
</protein>
<reference evidence="1" key="2">
    <citation type="submission" date="2025-09" db="UniProtKB">
        <authorList>
            <consortium name="EnsemblPlants"/>
        </authorList>
    </citation>
    <scope>IDENTIFICATION</scope>
</reference>
<proteinExistence type="predicted"/>
<accession>A0ACD5VFG7</accession>
<reference evidence="1" key="1">
    <citation type="submission" date="2021-05" db="EMBL/GenBank/DDBJ databases">
        <authorList>
            <person name="Scholz U."/>
            <person name="Mascher M."/>
            <person name="Fiebig A."/>
        </authorList>
    </citation>
    <scope>NUCLEOTIDE SEQUENCE [LARGE SCALE GENOMIC DNA]</scope>
</reference>
<dbReference type="EnsemblPlants" id="AVESA.00010b.r2.3AG0413500.1">
    <property type="protein sequence ID" value="AVESA.00010b.r2.3AG0413500.1.CDS"/>
    <property type="gene ID" value="AVESA.00010b.r2.3AG0413500"/>
</dbReference>
<evidence type="ECO:0000313" key="2">
    <source>
        <dbReference type="Proteomes" id="UP001732700"/>
    </source>
</evidence>
<dbReference type="Proteomes" id="UP001732700">
    <property type="component" value="Chromosome 3A"/>
</dbReference>
<name>A0ACD5VFG7_AVESA</name>
<evidence type="ECO:0000313" key="1">
    <source>
        <dbReference type="EnsemblPlants" id="AVESA.00010b.r2.3AG0413500.1.CDS"/>
    </source>
</evidence>
<keyword evidence="2" id="KW-1185">Reference proteome</keyword>